<gene>
    <name evidence="13" type="ORF">HOLleu_29097</name>
</gene>
<sequence length="534" mass="58415">MKQLLHLAWIFLFLQAVSADITHMCDFEMDDCEYMNDETDDYDWRRRRLVTGSILTGPLGDHTTGLGSFMYADASDGKIDSVARVMTPLIEGSTGTPTSLLTFWFSMWSVNPREMGTLNVYLMYSGVMNPTPIWSTSGVQNGIRDWVEAKLLITTVEEYQIVFESIRGRGERSDIAIDDVSVINADIPATCDFEDSEFGPLCTFYQELIEDDFDWTWHSGETPTLGTGPLNDHTIGNITGHYLYMEATRDERQNIAQLKTYPMFKDGGRCTMRFYYHAYGEDLGGMFNPPLTVSVSGDLQSQESVGGSGTSNPEWREATISIPQESGSYQVTIQARRTTGNSADVAIDDVSFGIGCIGIDKCASNPCWNGGTCTQTASQYICECVPGYTGLHCQFDENECESNPCSDGRVCADRVNGYECVCEEGYTGEDCGTKIEVPGATEVIPKNAYRTPVIIGSTVMAVGVLLITLLIGCCCRTTSGKGSSLSSGSIQNPPTAKELAMRDMSSENSAYDNSEGSSASSAKDDTEEMKKVAV</sequence>
<evidence type="ECO:0000313" key="14">
    <source>
        <dbReference type="Proteomes" id="UP001152320"/>
    </source>
</evidence>
<feature type="signal peptide" evidence="10">
    <location>
        <begin position="1"/>
        <end position="19"/>
    </location>
</feature>
<reference evidence="13" key="1">
    <citation type="submission" date="2021-10" db="EMBL/GenBank/DDBJ databases">
        <title>Tropical sea cucumber genome reveals ecological adaptation and Cuvierian tubules defense mechanism.</title>
        <authorList>
            <person name="Chen T."/>
        </authorList>
    </citation>
    <scope>NUCLEOTIDE SEQUENCE</scope>
    <source>
        <strain evidence="13">Nanhai2018</strain>
        <tissue evidence="13">Muscle</tissue>
    </source>
</reference>
<evidence type="ECO:0000256" key="5">
    <source>
        <dbReference type="ARBA" id="ARBA00023157"/>
    </source>
</evidence>
<dbReference type="SMART" id="SM00181">
    <property type="entry name" value="EGF"/>
    <property type="match status" value="2"/>
</dbReference>
<feature type="domain" description="EGF-like" evidence="11">
    <location>
        <begin position="358"/>
        <end position="394"/>
    </location>
</feature>
<dbReference type="SUPFAM" id="SSF57196">
    <property type="entry name" value="EGF/Laminin"/>
    <property type="match status" value="2"/>
</dbReference>
<keyword evidence="14" id="KW-1185">Reference proteome</keyword>
<dbReference type="AlphaFoldDB" id="A0A9Q1BN08"/>
<dbReference type="InterPro" id="IPR000998">
    <property type="entry name" value="MAM_dom"/>
</dbReference>
<keyword evidence="9" id="KW-1133">Transmembrane helix</keyword>
<feature type="compositionally biased region" description="Basic and acidic residues" evidence="8">
    <location>
        <begin position="522"/>
        <end position="534"/>
    </location>
</feature>
<dbReference type="PRINTS" id="PR00010">
    <property type="entry name" value="EGFBLOOD"/>
</dbReference>
<dbReference type="InterPro" id="IPR000742">
    <property type="entry name" value="EGF"/>
</dbReference>
<feature type="disulfide bond" evidence="7">
    <location>
        <begin position="422"/>
        <end position="431"/>
    </location>
</feature>
<dbReference type="PROSITE" id="PS01187">
    <property type="entry name" value="EGF_CA"/>
    <property type="match status" value="1"/>
</dbReference>
<keyword evidence="9" id="KW-0812">Transmembrane</keyword>
<dbReference type="PROSITE" id="PS01186">
    <property type="entry name" value="EGF_2"/>
    <property type="match status" value="2"/>
</dbReference>
<dbReference type="FunFam" id="2.10.25.10:FF:000004">
    <property type="entry name" value="Neurogenic locus notch 1"/>
    <property type="match status" value="1"/>
</dbReference>
<evidence type="ECO:0000256" key="3">
    <source>
        <dbReference type="ARBA" id="ARBA00022729"/>
    </source>
</evidence>
<keyword evidence="9" id="KW-0472">Membrane</keyword>
<dbReference type="InterPro" id="IPR001881">
    <property type="entry name" value="EGF-like_Ca-bd_dom"/>
</dbReference>
<evidence type="ECO:0000256" key="7">
    <source>
        <dbReference type="PROSITE-ProRule" id="PRU00076"/>
    </source>
</evidence>
<evidence type="ECO:0000256" key="6">
    <source>
        <dbReference type="ARBA" id="ARBA00023180"/>
    </source>
</evidence>
<dbReference type="GO" id="GO:0005509">
    <property type="term" value="F:calcium ion binding"/>
    <property type="evidence" value="ECO:0007669"/>
    <property type="project" value="InterPro"/>
</dbReference>
<feature type="chain" id="PRO_5040215349" evidence="10">
    <location>
        <begin position="20"/>
        <end position="534"/>
    </location>
</feature>
<keyword evidence="5 7" id="KW-1015">Disulfide bond</keyword>
<keyword evidence="4" id="KW-0677">Repeat</keyword>
<evidence type="ECO:0000256" key="4">
    <source>
        <dbReference type="ARBA" id="ARBA00022737"/>
    </source>
</evidence>
<evidence type="ECO:0000259" key="11">
    <source>
        <dbReference type="PROSITE" id="PS50026"/>
    </source>
</evidence>
<protein>
    <submittedName>
        <fullName evidence="13">MAM and LDL-receptor class A domain-containing protein 1</fullName>
    </submittedName>
</protein>
<dbReference type="Proteomes" id="UP001152320">
    <property type="component" value="Chromosome 14"/>
</dbReference>
<evidence type="ECO:0000256" key="9">
    <source>
        <dbReference type="SAM" id="Phobius"/>
    </source>
</evidence>
<feature type="region of interest" description="Disordered" evidence="8">
    <location>
        <begin position="478"/>
        <end position="534"/>
    </location>
</feature>
<evidence type="ECO:0000256" key="1">
    <source>
        <dbReference type="ARBA" id="ARBA00009738"/>
    </source>
</evidence>
<dbReference type="SUPFAM" id="SSF49899">
    <property type="entry name" value="Concanavalin A-like lectins/glucanases"/>
    <property type="match status" value="2"/>
</dbReference>
<dbReference type="Gene3D" id="2.10.25.10">
    <property type="entry name" value="Laminin"/>
    <property type="match status" value="2"/>
</dbReference>
<dbReference type="InterPro" id="IPR000152">
    <property type="entry name" value="EGF-type_Asp/Asn_hydroxyl_site"/>
</dbReference>
<dbReference type="Gene3D" id="2.60.120.200">
    <property type="match status" value="2"/>
</dbReference>
<organism evidence="13 14">
    <name type="scientific">Holothuria leucospilota</name>
    <name type="common">Black long sea cucumber</name>
    <name type="synonym">Mertensiothuria leucospilota</name>
    <dbReference type="NCBI Taxonomy" id="206669"/>
    <lineage>
        <taxon>Eukaryota</taxon>
        <taxon>Metazoa</taxon>
        <taxon>Echinodermata</taxon>
        <taxon>Eleutherozoa</taxon>
        <taxon>Echinozoa</taxon>
        <taxon>Holothuroidea</taxon>
        <taxon>Aspidochirotacea</taxon>
        <taxon>Aspidochirotida</taxon>
        <taxon>Holothuriidae</taxon>
        <taxon>Holothuria</taxon>
    </lineage>
</organism>
<evidence type="ECO:0000259" key="12">
    <source>
        <dbReference type="PROSITE" id="PS50060"/>
    </source>
</evidence>
<keyword evidence="2 7" id="KW-0245">EGF-like domain</keyword>
<comment type="similarity">
    <text evidence="1">Belongs to the nephronectin family.</text>
</comment>
<comment type="caution">
    <text evidence="7">Lacks conserved residue(s) required for the propagation of feature annotation.</text>
</comment>
<dbReference type="CDD" id="cd06263">
    <property type="entry name" value="MAM"/>
    <property type="match status" value="2"/>
</dbReference>
<feature type="domain" description="EGF-like" evidence="11">
    <location>
        <begin position="396"/>
        <end position="432"/>
    </location>
</feature>
<dbReference type="Pfam" id="PF00629">
    <property type="entry name" value="MAM"/>
    <property type="match status" value="2"/>
</dbReference>
<dbReference type="SMART" id="SM00137">
    <property type="entry name" value="MAM"/>
    <property type="match status" value="2"/>
</dbReference>
<keyword evidence="6" id="KW-0325">Glycoprotein</keyword>
<dbReference type="PRINTS" id="PR00020">
    <property type="entry name" value="MAMDOMAIN"/>
</dbReference>
<evidence type="ECO:0000313" key="13">
    <source>
        <dbReference type="EMBL" id="KAJ8029651.1"/>
    </source>
</evidence>
<dbReference type="InterPro" id="IPR018097">
    <property type="entry name" value="EGF_Ca-bd_CS"/>
</dbReference>
<dbReference type="GO" id="GO:0016020">
    <property type="term" value="C:membrane"/>
    <property type="evidence" value="ECO:0007669"/>
    <property type="project" value="InterPro"/>
</dbReference>
<dbReference type="PROSITE" id="PS50026">
    <property type="entry name" value="EGF_3"/>
    <property type="match status" value="2"/>
</dbReference>
<dbReference type="FunFam" id="2.10.25.10:FF:000434">
    <property type="entry name" value="Predicted protein"/>
    <property type="match status" value="1"/>
</dbReference>
<feature type="compositionally biased region" description="Low complexity" evidence="8">
    <location>
        <begin position="479"/>
        <end position="489"/>
    </location>
</feature>
<accession>A0A9Q1BN08</accession>
<feature type="domain" description="MAM" evidence="12">
    <location>
        <begin position="189"/>
        <end position="364"/>
    </location>
</feature>
<evidence type="ECO:0000256" key="2">
    <source>
        <dbReference type="ARBA" id="ARBA00022536"/>
    </source>
</evidence>
<feature type="compositionally biased region" description="Polar residues" evidence="8">
    <location>
        <begin position="506"/>
        <end position="521"/>
    </location>
</feature>
<dbReference type="PROSITE" id="PS00022">
    <property type="entry name" value="EGF_1"/>
    <property type="match status" value="2"/>
</dbReference>
<dbReference type="InterPro" id="IPR051560">
    <property type="entry name" value="MAM_domain-containing"/>
</dbReference>
<dbReference type="Pfam" id="PF00008">
    <property type="entry name" value="EGF"/>
    <property type="match status" value="2"/>
</dbReference>
<feature type="domain" description="MAM" evidence="12">
    <location>
        <begin position="23"/>
        <end position="193"/>
    </location>
</feature>
<keyword evidence="3 10" id="KW-0732">Signal</keyword>
<dbReference type="CDD" id="cd00054">
    <property type="entry name" value="EGF_CA"/>
    <property type="match status" value="2"/>
</dbReference>
<dbReference type="PROSITE" id="PS50060">
    <property type="entry name" value="MAM_2"/>
    <property type="match status" value="2"/>
</dbReference>
<evidence type="ECO:0000256" key="8">
    <source>
        <dbReference type="SAM" id="MobiDB-lite"/>
    </source>
</evidence>
<dbReference type="PANTHER" id="PTHR23282">
    <property type="entry name" value="APICAL ENDOSOMAL GLYCOPROTEIN PRECURSOR"/>
    <property type="match status" value="1"/>
</dbReference>
<name>A0A9Q1BN08_HOLLE</name>
<dbReference type="InterPro" id="IPR013320">
    <property type="entry name" value="ConA-like_dom_sf"/>
</dbReference>
<dbReference type="OrthoDB" id="412155at2759"/>
<proteinExistence type="inferred from homology"/>
<dbReference type="PANTHER" id="PTHR23282:SF101">
    <property type="entry name" value="MAM DOMAIN-CONTAINING PROTEIN"/>
    <property type="match status" value="1"/>
</dbReference>
<dbReference type="EMBL" id="JAIZAY010000014">
    <property type="protein sequence ID" value="KAJ8029651.1"/>
    <property type="molecule type" value="Genomic_DNA"/>
</dbReference>
<dbReference type="SMART" id="SM00179">
    <property type="entry name" value="EGF_CA"/>
    <property type="match status" value="2"/>
</dbReference>
<feature type="disulfide bond" evidence="7">
    <location>
        <begin position="384"/>
        <end position="393"/>
    </location>
</feature>
<feature type="transmembrane region" description="Helical" evidence="9">
    <location>
        <begin position="453"/>
        <end position="475"/>
    </location>
</feature>
<evidence type="ECO:0000256" key="10">
    <source>
        <dbReference type="SAM" id="SignalP"/>
    </source>
</evidence>
<dbReference type="PROSITE" id="PS00010">
    <property type="entry name" value="ASX_HYDROXYL"/>
    <property type="match status" value="1"/>
</dbReference>
<comment type="caution">
    <text evidence="13">The sequence shown here is derived from an EMBL/GenBank/DDBJ whole genome shotgun (WGS) entry which is preliminary data.</text>
</comment>